<organism evidence="2 3">
    <name type="scientific">Aeribacillus composti</name>
    <dbReference type="NCBI Taxonomy" id="1868734"/>
    <lineage>
        <taxon>Bacteria</taxon>
        <taxon>Bacillati</taxon>
        <taxon>Bacillota</taxon>
        <taxon>Bacilli</taxon>
        <taxon>Bacillales</taxon>
        <taxon>Bacillaceae</taxon>
        <taxon>Aeribacillus</taxon>
    </lineage>
</organism>
<dbReference type="SUPFAM" id="SSF47413">
    <property type="entry name" value="lambda repressor-like DNA-binding domains"/>
    <property type="match status" value="1"/>
</dbReference>
<name>A0ABY9WIM0_9BACI</name>
<keyword evidence="3" id="KW-1185">Reference proteome</keyword>
<dbReference type="EMBL" id="CP134501">
    <property type="protein sequence ID" value="WNF33947.1"/>
    <property type="molecule type" value="Genomic_DNA"/>
</dbReference>
<dbReference type="RefSeq" id="WP_232515690.1">
    <property type="nucleotide sequence ID" value="NZ_CP134501.1"/>
</dbReference>
<dbReference type="InterPro" id="IPR001387">
    <property type="entry name" value="Cro/C1-type_HTH"/>
</dbReference>
<evidence type="ECO:0000313" key="3">
    <source>
        <dbReference type="Proteomes" id="UP001303701"/>
    </source>
</evidence>
<dbReference type="SMART" id="SM00530">
    <property type="entry name" value="HTH_XRE"/>
    <property type="match status" value="1"/>
</dbReference>
<dbReference type="Gene3D" id="1.10.260.40">
    <property type="entry name" value="lambda repressor-like DNA-binding domains"/>
    <property type="match status" value="1"/>
</dbReference>
<dbReference type="GeneID" id="301125203"/>
<dbReference type="Proteomes" id="UP001303701">
    <property type="component" value="Chromosome"/>
</dbReference>
<protein>
    <submittedName>
        <fullName evidence="2">Helix-turn-helix transcriptional regulator</fullName>
    </submittedName>
</protein>
<evidence type="ECO:0000259" key="1">
    <source>
        <dbReference type="PROSITE" id="PS50943"/>
    </source>
</evidence>
<gene>
    <name evidence="2" type="ORF">RI196_04475</name>
</gene>
<sequence length="79" mass="9506">MEKKEYVIHIKLDNLLKQKRMTKRELARQADIRHTLVWEMCHNKTKRLPLDKLAKICSVLQVDIHDVIELVERKESNLM</sequence>
<accession>A0ABY9WIM0</accession>
<feature type="domain" description="HTH cro/C1-type" evidence="1">
    <location>
        <begin position="12"/>
        <end position="67"/>
    </location>
</feature>
<proteinExistence type="predicted"/>
<dbReference type="PROSITE" id="PS50943">
    <property type="entry name" value="HTH_CROC1"/>
    <property type="match status" value="1"/>
</dbReference>
<dbReference type="InterPro" id="IPR010982">
    <property type="entry name" value="Lambda_DNA-bd_dom_sf"/>
</dbReference>
<evidence type="ECO:0000313" key="2">
    <source>
        <dbReference type="EMBL" id="WNF33947.1"/>
    </source>
</evidence>
<reference evidence="2 3" key="1">
    <citation type="submission" date="2023-09" db="EMBL/GenBank/DDBJ databases">
        <title>Different Types of Thermotolerant Ring-Cleaving Dioxygenases derived from Aeribacillus composti HB-1 applied for multiple aromatic hydrocarbons removal.</title>
        <authorList>
            <person name="Cao L."/>
            <person name="Li M."/>
            <person name="Ma T."/>
        </authorList>
    </citation>
    <scope>NUCLEOTIDE SEQUENCE [LARGE SCALE GENOMIC DNA]</scope>
    <source>
        <strain evidence="2 3">HB-1</strain>
    </source>
</reference>
<dbReference type="Pfam" id="PF13443">
    <property type="entry name" value="HTH_26"/>
    <property type="match status" value="1"/>
</dbReference>